<keyword evidence="4" id="KW-1185">Reference proteome</keyword>
<accession>A0A6B3L949</accession>
<dbReference type="Proteomes" id="UP000475117">
    <property type="component" value="Chromosome"/>
</dbReference>
<organism evidence="3 4">
    <name type="scientific">Sulfuriroseicoccus oceanibius</name>
    <dbReference type="NCBI Taxonomy" id="2707525"/>
    <lineage>
        <taxon>Bacteria</taxon>
        <taxon>Pseudomonadati</taxon>
        <taxon>Verrucomicrobiota</taxon>
        <taxon>Verrucomicrobiia</taxon>
        <taxon>Verrucomicrobiales</taxon>
        <taxon>Verrucomicrobiaceae</taxon>
        <taxon>Sulfuriroseicoccus</taxon>
    </lineage>
</organism>
<dbReference type="AlphaFoldDB" id="A0A6B3L949"/>
<evidence type="ECO:0000259" key="1">
    <source>
        <dbReference type="Pfam" id="PF00534"/>
    </source>
</evidence>
<feature type="domain" description="Glycosyl transferase family 1" evidence="1">
    <location>
        <begin position="193"/>
        <end position="330"/>
    </location>
</feature>
<dbReference type="SUPFAM" id="SSF53756">
    <property type="entry name" value="UDP-Glycosyltransferase/glycogen phosphorylase"/>
    <property type="match status" value="1"/>
</dbReference>
<dbReference type="RefSeq" id="WP_164362203.1">
    <property type="nucleotide sequence ID" value="NZ_CP066776.1"/>
</dbReference>
<dbReference type="CDD" id="cd03801">
    <property type="entry name" value="GT4_PimA-like"/>
    <property type="match status" value="1"/>
</dbReference>
<proteinExistence type="predicted"/>
<dbReference type="PANTHER" id="PTHR45947:SF15">
    <property type="entry name" value="TEICHURONIC ACID BIOSYNTHESIS GLYCOSYLTRANSFERASE TUAC-RELATED"/>
    <property type="match status" value="1"/>
</dbReference>
<dbReference type="Pfam" id="PF13439">
    <property type="entry name" value="Glyco_transf_4"/>
    <property type="match status" value="1"/>
</dbReference>
<protein>
    <submittedName>
        <fullName evidence="3">Glycosyltransferase family 4 protein</fullName>
    </submittedName>
</protein>
<dbReference type="Pfam" id="PF00534">
    <property type="entry name" value="Glycos_transf_1"/>
    <property type="match status" value="1"/>
</dbReference>
<reference evidence="3 4" key="1">
    <citation type="submission" date="2020-12" db="EMBL/GenBank/DDBJ databases">
        <title>Sulforoseuscoccus oceanibium gen. nov., sp. nov., a representative of the phylum Verrucomicrobia with special cytoplasmic membrane, and proposal of Sulforoseuscoccusaceae fam. nov.</title>
        <authorList>
            <person name="Xi F."/>
        </authorList>
    </citation>
    <scope>NUCLEOTIDE SEQUENCE [LARGE SCALE GENOMIC DNA]</scope>
    <source>
        <strain evidence="3 4">T37</strain>
    </source>
</reference>
<dbReference type="InterPro" id="IPR001296">
    <property type="entry name" value="Glyco_trans_1"/>
</dbReference>
<dbReference type="GO" id="GO:0016757">
    <property type="term" value="F:glycosyltransferase activity"/>
    <property type="evidence" value="ECO:0007669"/>
    <property type="project" value="InterPro"/>
</dbReference>
<sequence length="379" mass="42195">MKKRVLMVSVEMPPQVGGAGIVGYRTAQTISEFGFDVTVLTEARNAQFLEGDSSLKASVIGVKTTKLLRPYQLWAAIRKWWDQYDLVVLNDGVAKRFGAYCLNSTQLAKCVVYLHGQEGPDILGNPSLKLRIGGYRKRFVQLMNRCQEVVAVSHYMRSEILDFDCCASLESKISVVYSGFDSNMFCPTESSLRSRLGIPNEADVLISVSRIVERKGYGRMLRLFGELCEMGESYHWVVVGDGAYLKTLKEGVQALGITSKVHFVGSYPQEDLASLLSGADVFWLLTEFQESLGNVYFEANACGLPTIGPPNGGVVEAIEHGVSGYLVACDSDCLSVLRNRSWRQIQPWSAPFRAHLGRFSVRDNLLNARFMKRLMRGKD</sequence>
<feature type="domain" description="Glycosyltransferase subfamily 4-like N-terminal" evidence="2">
    <location>
        <begin position="16"/>
        <end position="181"/>
    </location>
</feature>
<dbReference type="InterPro" id="IPR050194">
    <property type="entry name" value="Glycosyltransferase_grp1"/>
</dbReference>
<dbReference type="KEGG" id="soa:G3M56_010495"/>
<dbReference type="PANTHER" id="PTHR45947">
    <property type="entry name" value="SULFOQUINOVOSYL TRANSFERASE SQD2"/>
    <property type="match status" value="1"/>
</dbReference>
<dbReference type="Gene3D" id="3.40.50.2000">
    <property type="entry name" value="Glycogen Phosphorylase B"/>
    <property type="match status" value="2"/>
</dbReference>
<evidence type="ECO:0000313" key="4">
    <source>
        <dbReference type="Proteomes" id="UP000475117"/>
    </source>
</evidence>
<gene>
    <name evidence="3" type="ORF">G3M56_010495</name>
</gene>
<evidence type="ECO:0000313" key="3">
    <source>
        <dbReference type="EMBL" id="QQL44313.1"/>
    </source>
</evidence>
<evidence type="ECO:0000259" key="2">
    <source>
        <dbReference type="Pfam" id="PF13439"/>
    </source>
</evidence>
<name>A0A6B3L949_9BACT</name>
<keyword evidence="3" id="KW-0808">Transferase</keyword>
<dbReference type="EMBL" id="CP066776">
    <property type="protein sequence ID" value="QQL44313.1"/>
    <property type="molecule type" value="Genomic_DNA"/>
</dbReference>
<dbReference type="InterPro" id="IPR028098">
    <property type="entry name" value="Glyco_trans_4-like_N"/>
</dbReference>